<dbReference type="Proteomes" id="UP001607303">
    <property type="component" value="Unassembled WGS sequence"/>
</dbReference>
<organism evidence="1 2">
    <name type="scientific">Vespula maculifrons</name>
    <name type="common">Eastern yellow jacket</name>
    <name type="synonym">Wasp</name>
    <dbReference type="NCBI Taxonomy" id="7453"/>
    <lineage>
        <taxon>Eukaryota</taxon>
        <taxon>Metazoa</taxon>
        <taxon>Ecdysozoa</taxon>
        <taxon>Arthropoda</taxon>
        <taxon>Hexapoda</taxon>
        <taxon>Insecta</taxon>
        <taxon>Pterygota</taxon>
        <taxon>Neoptera</taxon>
        <taxon>Endopterygota</taxon>
        <taxon>Hymenoptera</taxon>
        <taxon>Apocrita</taxon>
        <taxon>Aculeata</taxon>
        <taxon>Vespoidea</taxon>
        <taxon>Vespidae</taxon>
        <taxon>Vespinae</taxon>
        <taxon>Vespula</taxon>
    </lineage>
</organism>
<evidence type="ECO:0000313" key="2">
    <source>
        <dbReference type="Proteomes" id="UP001607303"/>
    </source>
</evidence>
<proteinExistence type="predicted"/>
<name>A0ABD2C4G4_VESMC</name>
<sequence length="74" mass="8585">MEDVINVSNHVSFWKYPLRGLDTCLQLTVNNAEPSSWCKAFRSNLNQSQIFRSFLFRSNDPLICHFDTSLTSSR</sequence>
<gene>
    <name evidence="1" type="ORF">V1477_011283</name>
</gene>
<protein>
    <submittedName>
        <fullName evidence="1">Uncharacterized protein</fullName>
    </submittedName>
</protein>
<keyword evidence="2" id="KW-1185">Reference proteome</keyword>
<accession>A0ABD2C4G4</accession>
<comment type="caution">
    <text evidence="1">The sequence shown here is derived from an EMBL/GenBank/DDBJ whole genome shotgun (WGS) entry which is preliminary data.</text>
</comment>
<evidence type="ECO:0000313" key="1">
    <source>
        <dbReference type="EMBL" id="KAL2739894.1"/>
    </source>
</evidence>
<dbReference type="AlphaFoldDB" id="A0ABD2C4G4"/>
<reference evidence="1 2" key="1">
    <citation type="journal article" date="2024" name="Ann. Entomol. Soc. Am.">
        <title>Genomic analyses of the southern and eastern yellowjacket wasps (Hymenoptera: Vespidae) reveal evolutionary signatures of social life.</title>
        <authorList>
            <person name="Catto M.A."/>
            <person name="Caine P.B."/>
            <person name="Orr S.E."/>
            <person name="Hunt B.G."/>
            <person name="Goodisman M.A.D."/>
        </authorList>
    </citation>
    <scope>NUCLEOTIDE SEQUENCE [LARGE SCALE GENOMIC DNA]</scope>
    <source>
        <strain evidence="1">232</strain>
        <tissue evidence="1">Head and thorax</tissue>
    </source>
</reference>
<dbReference type="EMBL" id="JAYRBN010000061">
    <property type="protein sequence ID" value="KAL2739894.1"/>
    <property type="molecule type" value="Genomic_DNA"/>
</dbReference>